<feature type="domain" description="Glycosyltransferase 2-like" evidence="11">
    <location>
        <begin position="10"/>
        <end position="164"/>
    </location>
</feature>
<accession>A0ABU8YWR4</accession>
<keyword evidence="10" id="KW-0812">Transmembrane</keyword>
<dbReference type="PANTHER" id="PTHR43646:SF2">
    <property type="entry name" value="GLYCOSYLTRANSFERASE 2-LIKE DOMAIN-CONTAINING PROTEIN"/>
    <property type="match status" value="1"/>
</dbReference>
<keyword evidence="10" id="KW-1133">Transmembrane helix</keyword>
<dbReference type="InterPro" id="IPR001173">
    <property type="entry name" value="Glyco_trans_2-like"/>
</dbReference>
<keyword evidence="3" id="KW-0328">Glycosyltransferase</keyword>
<evidence type="ECO:0000256" key="6">
    <source>
        <dbReference type="ARBA" id="ARBA00037281"/>
    </source>
</evidence>
<evidence type="ECO:0000256" key="3">
    <source>
        <dbReference type="ARBA" id="ARBA00022676"/>
    </source>
</evidence>
<reference evidence="12 13" key="1">
    <citation type="journal article" date="2020" name="Harmful Algae">
        <title>Molecular and morphological characterization of a novel dihydroanatoxin-a producing Microcoleus species (cyanobacteria) from the Russian River, California, USA.</title>
        <authorList>
            <person name="Conklin K.Y."/>
            <person name="Stancheva R."/>
            <person name="Otten T.G."/>
            <person name="Fadness R."/>
            <person name="Boyer G.L."/>
            <person name="Read B."/>
            <person name="Zhang X."/>
            <person name="Sheath R.G."/>
        </authorList>
    </citation>
    <scope>NUCLEOTIDE SEQUENCE [LARGE SCALE GENOMIC DNA]</scope>
    <source>
        <strain evidence="12 13">PTRS2</strain>
    </source>
</reference>
<organism evidence="12 13">
    <name type="scientific">Microcoleus anatoxicus PTRS2</name>
    <dbReference type="NCBI Taxonomy" id="2705321"/>
    <lineage>
        <taxon>Bacteria</taxon>
        <taxon>Bacillati</taxon>
        <taxon>Cyanobacteriota</taxon>
        <taxon>Cyanophyceae</taxon>
        <taxon>Oscillatoriophycideae</taxon>
        <taxon>Oscillatoriales</taxon>
        <taxon>Microcoleaceae</taxon>
        <taxon>Microcoleus</taxon>
        <taxon>Microcoleus anatoxicus</taxon>
    </lineage>
</organism>
<dbReference type="Proteomes" id="UP001384579">
    <property type="component" value="Unassembled WGS sequence"/>
</dbReference>
<evidence type="ECO:0000313" key="13">
    <source>
        <dbReference type="Proteomes" id="UP001384579"/>
    </source>
</evidence>
<evidence type="ECO:0000256" key="10">
    <source>
        <dbReference type="SAM" id="Phobius"/>
    </source>
</evidence>
<comment type="caution">
    <text evidence="12">The sequence shown here is derived from an EMBL/GenBank/DDBJ whole genome shotgun (WGS) entry which is preliminary data.</text>
</comment>
<comment type="function">
    <text evidence="6">Catalyzes the glycosylation of 4,4'-diaponeurosporenoate, i.e. the esterification of glucose at the C1'' position with the carboxyl group of 4,4'-diaponeurosporenic acid, to form glycosyl-4,4'-diaponeurosporenoate. This is a step in the biosynthesis of staphyloxanthin, an orange pigment present in most staphylococci strains.</text>
</comment>
<feature type="transmembrane region" description="Helical" evidence="10">
    <location>
        <begin position="267"/>
        <end position="287"/>
    </location>
</feature>
<evidence type="ECO:0000256" key="7">
    <source>
        <dbReference type="ARBA" id="ARBA00037904"/>
    </source>
</evidence>
<feature type="transmembrane region" description="Helical" evidence="10">
    <location>
        <begin position="244"/>
        <end position="261"/>
    </location>
</feature>
<protein>
    <recommendedName>
        <fullName evidence="9">4,4'-diaponeurosporenoate glycosyltransferase</fullName>
    </recommendedName>
</protein>
<comment type="similarity">
    <text evidence="8">Belongs to the glycosyltransferase 2 family. CrtQ subfamily.</text>
</comment>
<keyword evidence="2" id="KW-1003">Cell membrane</keyword>
<evidence type="ECO:0000313" key="12">
    <source>
        <dbReference type="EMBL" id="MEK0188796.1"/>
    </source>
</evidence>
<dbReference type="EMBL" id="JBBLXS010000763">
    <property type="protein sequence ID" value="MEK0188796.1"/>
    <property type="molecule type" value="Genomic_DNA"/>
</dbReference>
<comment type="subcellular location">
    <subcellularLocation>
        <location evidence="1">Cell membrane</location>
    </subcellularLocation>
</comment>
<dbReference type="Gene3D" id="3.90.550.10">
    <property type="entry name" value="Spore Coat Polysaccharide Biosynthesis Protein SpsA, Chain A"/>
    <property type="match status" value="1"/>
</dbReference>
<evidence type="ECO:0000259" key="11">
    <source>
        <dbReference type="Pfam" id="PF00535"/>
    </source>
</evidence>
<evidence type="ECO:0000256" key="8">
    <source>
        <dbReference type="ARBA" id="ARBA00038120"/>
    </source>
</evidence>
<evidence type="ECO:0000256" key="9">
    <source>
        <dbReference type="ARBA" id="ARBA00040345"/>
    </source>
</evidence>
<proteinExistence type="inferred from homology"/>
<dbReference type="InterPro" id="IPR029044">
    <property type="entry name" value="Nucleotide-diphossugar_trans"/>
</dbReference>
<sequence length="349" mass="39232">MIYTAEPTVSVIIPVHNGGAYFRTCLSKLDRAVPRPMEIIVVADGDSDGSWRLAKEFGAKLIRIPESGGPARARNLGAQAAKGDILFFVDADVAVCPEAIGYAISVFKNNPYLAAAIGSYDDAPGDPGFLSQYRNLMHHYVHQTGNEEASTFWGACGLIRREIFLQMGGFNESYRRPSIEDIELGYRLKQAGYRIRLCKTLQVKHLKRWEPISLLRADFFYRALPWTELIWRDRKLNNDLNLQVSSRVSIVLTYAMLLSFLGTWWSIGGLILASLLAVPLVVINAPLYGFFWRKHGMMFALKTIPWHWLYYFYSGLGFAIGTARHVLSQKKPLTVKVSLPVSALPLKTN</sequence>
<dbReference type="SUPFAM" id="SSF53448">
    <property type="entry name" value="Nucleotide-diphospho-sugar transferases"/>
    <property type="match status" value="1"/>
</dbReference>
<feature type="transmembrane region" description="Helical" evidence="10">
    <location>
        <begin position="308"/>
        <end position="327"/>
    </location>
</feature>
<name>A0ABU8YWR4_9CYAN</name>
<keyword evidence="13" id="KW-1185">Reference proteome</keyword>
<keyword evidence="5 10" id="KW-0472">Membrane</keyword>
<dbReference type="RefSeq" id="WP_340526306.1">
    <property type="nucleotide sequence ID" value="NZ_JBBLXS010000763.1"/>
</dbReference>
<keyword evidence="4" id="KW-0808">Transferase</keyword>
<dbReference type="PANTHER" id="PTHR43646">
    <property type="entry name" value="GLYCOSYLTRANSFERASE"/>
    <property type="match status" value="1"/>
</dbReference>
<evidence type="ECO:0000256" key="1">
    <source>
        <dbReference type="ARBA" id="ARBA00004236"/>
    </source>
</evidence>
<dbReference type="CDD" id="cd00761">
    <property type="entry name" value="Glyco_tranf_GTA_type"/>
    <property type="match status" value="1"/>
</dbReference>
<dbReference type="Pfam" id="PF00535">
    <property type="entry name" value="Glycos_transf_2"/>
    <property type="match status" value="1"/>
</dbReference>
<comment type="pathway">
    <text evidence="7">Carotenoid biosynthesis; staphyloxanthin biosynthesis; staphyloxanthin from farnesyl diphosphate: step 4/5.</text>
</comment>
<gene>
    <name evidence="12" type="ORF">WMG39_28695</name>
</gene>
<evidence type="ECO:0000256" key="4">
    <source>
        <dbReference type="ARBA" id="ARBA00022679"/>
    </source>
</evidence>
<evidence type="ECO:0000256" key="5">
    <source>
        <dbReference type="ARBA" id="ARBA00023136"/>
    </source>
</evidence>
<evidence type="ECO:0000256" key="2">
    <source>
        <dbReference type="ARBA" id="ARBA00022475"/>
    </source>
</evidence>